<dbReference type="GO" id="GO:0004252">
    <property type="term" value="F:serine-type endopeptidase activity"/>
    <property type="evidence" value="ECO:0007669"/>
    <property type="project" value="InterPro"/>
</dbReference>
<reference evidence="3" key="1">
    <citation type="submission" date="2025-08" db="UniProtKB">
        <authorList>
            <consortium name="RefSeq"/>
        </authorList>
    </citation>
    <scope>IDENTIFICATION</scope>
    <source>
        <tissue evidence="3">Tentacle</tissue>
    </source>
</reference>
<dbReference type="PRINTS" id="PR00834">
    <property type="entry name" value="PROTEASES2C"/>
</dbReference>
<keyword evidence="2" id="KW-1185">Reference proteome</keyword>
<dbReference type="KEGG" id="aten:116308418"/>
<dbReference type="RefSeq" id="XP_031574691.1">
    <property type="nucleotide sequence ID" value="XM_031718831.1"/>
</dbReference>
<dbReference type="InterPro" id="IPR009003">
    <property type="entry name" value="Peptidase_S1_PA"/>
</dbReference>
<dbReference type="InParanoid" id="A0A6P8J3U9"/>
<dbReference type="PANTHER" id="PTHR22939">
    <property type="entry name" value="SERINE PROTEASE FAMILY S1C HTRA-RELATED"/>
    <property type="match status" value="1"/>
</dbReference>
<name>A0A6P8J3U9_ACTTE</name>
<evidence type="ECO:0000256" key="1">
    <source>
        <dbReference type="ARBA" id="ARBA00010541"/>
    </source>
</evidence>
<dbReference type="AlphaFoldDB" id="A0A6P8J3U9"/>
<dbReference type="GO" id="GO:0043065">
    <property type="term" value="P:positive regulation of apoptotic process"/>
    <property type="evidence" value="ECO:0007669"/>
    <property type="project" value="TreeGrafter"/>
</dbReference>
<dbReference type="Pfam" id="PF13365">
    <property type="entry name" value="Trypsin_2"/>
    <property type="match status" value="1"/>
</dbReference>
<evidence type="ECO:0000313" key="3">
    <source>
        <dbReference type="RefSeq" id="XP_031574691.1"/>
    </source>
</evidence>
<dbReference type="Proteomes" id="UP000515163">
    <property type="component" value="Unplaced"/>
</dbReference>
<organism evidence="2 3">
    <name type="scientific">Actinia tenebrosa</name>
    <name type="common">Australian red waratah sea anemone</name>
    <dbReference type="NCBI Taxonomy" id="6105"/>
    <lineage>
        <taxon>Eukaryota</taxon>
        <taxon>Metazoa</taxon>
        <taxon>Cnidaria</taxon>
        <taxon>Anthozoa</taxon>
        <taxon>Hexacorallia</taxon>
        <taxon>Actiniaria</taxon>
        <taxon>Actiniidae</taxon>
        <taxon>Actinia</taxon>
    </lineage>
</organism>
<dbReference type="GO" id="GO:0012501">
    <property type="term" value="P:programmed cell death"/>
    <property type="evidence" value="ECO:0007669"/>
    <property type="project" value="TreeGrafter"/>
</dbReference>
<dbReference type="OrthoDB" id="4217619at2759"/>
<sequence length="189" mass="20454">GTKFPTIKLGSSSSLRPGEWVIAMGSPLTLSNTITAGIVSTVHRGGEELGLPNRDMEYIQTDAAINVGNSGGPLVNLDGQVIGINAITVKFASGISFAIPIDEVKDFLKGAQEKKRLMKSGTNQRALGPRQRWYIGINMLTLLPHILEELQLRDSTFNNLKGGVFIAGVNYSSPAHMYTIYFCECLTNP</sequence>
<accession>A0A6P8J3U9</accession>
<protein>
    <submittedName>
        <fullName evidence="3">Serine protease HTRA2, mitochondrial-like</fullName>
    </submittedName>
</protein>
<dbReference type="SUPFAM" id="SSF50494">
    <property type="entry name" value="Trypsin-like serine proteases"/>
    <property type="match status" value="1"/>
</dbReference>
<dbReference type="Gene3D" id="2.40.10.120">
    <property type="match status" value="1"/>
</dbReference>
<feature type="non-terminal residue" evidence="3">
    <location>
        <position position="1"/>
    </location>
</feature>
<dbReference type="GO" id="GO:0006508">
    <property type="term" value="P:proteolysis"/>
    <property type="evidence" value="ECO:0007669"/>
    <property type="project" value="InterPro"/>
</dbReference>
<proteinExistence type="inferred from homology"/>
<gene>
    <name evidence="3" type="primary">LOC116308418</name>
</gene>
<dbReference type="PANTHER" id="PTHR22939:SF129">
    <property type="entry name" value="SERINE PROTEASE HTRA2, MITOCHONDRIAL"/>
    <property type="match status" value="1"/>
</dbReference>
<evidence type="ECO:0000313" key="2">
    <source>
        <dbReference type="Proteomes" id="UP000515163"/>
    </source>
</evidence>
<dbReference type="InterPro" id="IPR001940">
    <property type="entry name" value="Peptidase_S1C"/>
</dbReference>
<dbReference type="GeneID" id="116308418"/>
<comment type="similarity">
    <text evidence="1">Belongs to the peptidase S1C family.</text>
</comment>